<keyword evidence="3" id="KW-0560">Oxidoreductase</keyword>
<evidence type="ECO:0000313" key="4">
    <source>
        <dbReference type="Proteomes" id="UP000254554"/>
    </source>
</evidence>
<organism evidence="3 4">
    <name type="scientific">Fluoribacter dumoffii</name>
    <dbReference type="NCBI Taxonomy" id="463"/>
    <lineage>
        <taxon>Bacteria</taxon>
        <taxon>Pseudomonadati</taxon>
        <taxon>Pseudomonadota</taxon>
        <taxon>Gammaproteobacteria</taxon>
        <taxon>Legionellales</taxon>
        <taxon>Legionellaceae</taxon>
        <taxon>Fluoribacter</taxon>
    </lineage>
</organism>
<dbReference type="AlphaFoldDB" id="A0A377G8F5"/>
<dbReference type="PROSITE" id="PS51387">
    <property type="entry name" value="FAD_PCMH"/>
    <property type="match status" value="1"/>
</dbReference>
<protein>
    <submittedName>
        <fullName evidence="3">Probable decaprenylphosphoryl-beta-D-ribose oxidase</fullName>
        <ecNumber evidence="3">1.-.-.-</ecNumber>
    </submittedName>
</protein>
<feature type="domain" description="FAD-binding PCMH-type" evidence="2">
    <location>
        <begin position="12"/>
        <end position="181"/>
    </location>
</feature>
<dbReference type="GO" id="GO:0016899">
    <property type="term" value="F:oxidoreductase activity, acting on the CH-OH group of donors, oxygen as acceptor"/>
    <property type="evidence" value="ECO:0007669"/>
    <property type="project" value="InterPro"/>
</dbReference>
<dbReference type="InterPro" id="IPR036318">
    <property type="entry name" value="FAD-bd_PCMH-like_sf"/>
</dbReference>
<dbReference type="GeneID" id="93292258"/>
<keyword evidence="4" id="KW-1185">Reference proteome</keyword>
<evidence type="ECO:0000259" key="2">
    <source>
        <dbReference type="PROSITE" id="PS51387"/>
    </source>
</evidence>
<dbReference type="SUPFAM" id="SSF56176">
    <property type="entry name" value="FAD-binding/transporter-associated domain-like"/>
    <property type="match status" value="1"/>
</dbReference>
<dbReference type="Pfam" id="PF01565">
    <property type="entry name" value="FAD_binding_4"/>
    <property type="match status" value="1"/>
</dbReference>
<dbReference type="STRING" id="1094715.GCA_000236165_01274"/>
<evidence type="ECO:0000256" key="1">
    <source>
        <dbReference type="ARBA" id="ARBA00022827"/>
    </source>
</evidence>
<keyword evidence="1" id="KW-0274">FAD</keyword>
<accession>A0A377G8F5</accession>
<gene>
    <name evidence="3" type="primary">dprE1</name>
    <name evidence="3" type="ORF">NCTC11370_01147</name>
</gene>
<dbReference type="InterPro" id="IPR006094">
    <property type="entry name" value="Oxid_FAD_bind_N"/>
</dbReference>
<dbReference type="PANTHER" id="PTHR43762:SF1">
    <property type="entry name" value="D-ARABINONO-1,4-LACTONE OXIDASE"/>
    <property type="match status" value="1"/>
</dbReference>
<sequence>MRSKFTKLTNFSRARVSQSFCLRPDNETELIDYLAHHPQDSILVRGSGLSYNDSCFNTGGFIIDSGRLNHFIDFDQKTGIVRCQAGVPLHDLFLVHPNFIPPVLPGTVHTTVAGAIAHDVHGKNNHQEGSFGHHLIEFELVIGSEKFTCSREKNSDLFHATIAGLGLTGIITRVALRLKEAPPFVQAQHRQFESLTELTQYMTTEGIHHDYQVSWIDLLNPTPRAILSVADYCEPFDNIKPKIHTVPKIPFSLINSWSMKLFNQHFFNNKKGQEKLGLEQFNNPLDKLLHWNRLYGRKGLIQFQAVFSADDDAPTQLEKMIRLMRINKAIPTLAVLKLFTQPGEGLLSFCKPGFTLAVDFVHNSAANKTISALNQLITELKGRVYLAKDMLLNEKQFYYMYENFTQFSQTLDNYGCTMHSDLAKRLGIKK</sequence>
<name>A0A377G8F5_9GAMM</name>
<dbReference type="OrthoDB" id="143770at2"/>
<dbReference type="EC" id="1.-.-.-" evidence="3"/>
<dbReference type="InterPro" id="IPR016166">
    <property type="entry name" value="FAD-bd_PCMH"/>
</dbReference>
<evidence type="ECO:0000313" key="3">
    <source>
        <dbReference type="EMBL" id="STO21086.1"/>
    </source>
</evidence>
<dbReference type="InterPro" id="IPR010031">
    <property type="entry name" value="FAD_lactone_oxidase-like"/>
</dbReference>
<dbReference type="PANTHER" id="PTHR43762">
    <property type="entry name" value="L-GULONOLACTONE OXIDASE"/>
    <property type="match status" value="1"/>
</dbReference>
<dbReference type="RefSeq" id="WP_010653366.1">
    <property type="nucleotide sequence ID" value="NZ_UGGT01000001.1"/>
</dbReference>
<dbReference type="Gene3D" id="3.30.465.10">
    <property type="match status" value="1"/>
</dbReference>
<dbReference type="Proteomes" id="UP000254554">
    <property type="component" value="Unassembled WGS sequence"/>
</dbReference>
<dbReference type="EMBL" id="UGGT01000001">
    <property type="protein sequence ID" value="STO21086.1"/>
    <property type="molecule type" value="Genomic_DNA"/>
</dbReference>
<reference evidence="3 4" key="1">
    <citation type="submission" date="2018-06" db="EMBL/GenBank/DDBJ databases">
        <authorList>
            <consortium name="Pathogen Informatics"/>
            <person name="Doyle S."/>
        </authorList>
    </citation>
    <scope>NUCLEOTIDE SEQUENCE [LARGE SCALE GENOMIC DNA]</scope>
    <source>
        <strain evidence="3 4">NCTC11370</strain>
    </source>
</reference>
<keyword evidence="1" id="KW-0285">Flavoprotein</keyword>
<dbReference type="InterPro" id="IPR016169">
    <property type="entry name" value="FAD-bd_PCMH_sub2"/>
</dbReference>
<dbReference type="GO" id="GO:0071949">
    <property type="term" value="F:FAD binding"/>
    <property type="evidence" value="ECO:0007669"/>
    <property type="project" value="InterPro"/>
</dbReference>
<proteinExistence type="predicted"/>